<dbReference type="EMBL" id="DOLB01000087">
    <property type="protein sequence ID" value="HBT49203.1"/>
    <property type="molecule type" value="Genomic_DNA"/>
</dbReference>
<evidence type="ECO:0000313" key="12">
    <source>
        <dbReference type="Proteomes" id="UP000264445"/>
    </source>
</evidence>
<feature type="transmembrane region" description="Helical" evidence="10">
    <location>
        <begin position="73"/>
        <end position="93"/>
    </location>
</feature>
<comment type="caution">
    <text evidence="11">The sequence shown here is derived from an EMBL/GenBank/DDBJ whole genome shotgun (WGS) entry which is preliminary data.</text>
</comment>
<dbReference type="HAMAP" id="MF_01043">
    <property type="entry name" value="PlsY"/>
    <property type="match status" value="1"/>
</dbReference>
<proteinExistence type="inferred from homology"/>
<feature type="transmembrane region" description="Helical" evidence="10">
    <location>
        <begin position="105"/>
        <end position="133"/>
    </location>
</feature>
<keyword evidence="7 10" id="KW-0472">Membrane</keyword>
<evidence type="ECO:0000256" key="10">
    <source>
        <dbReference type="HAMAP-Rule" id="MF_01043"/>
    </source>
</evidence>
<evidence type="ECO:0000256" key="4">
    <source>
        <dbReference type="ARBA" id="ARBA00022692"/>
    </source>
</evidence>
<keyword evidence="9 10" id="KW-1208">Phospholipid metabolism</keyword>
<dbReference type="RefSeq" id="WP_278428991.1">
    <property type="nucleotide sequence ID" value="NZ_DOLB01000087.1"/>
</dbReference>
<dbReference type="PANTHER" id="PTHR30309:SF0">
    <property type="entry name" value="GLYCEROL-3-PHOSPHATE ACYLTRANSFERASE-RELATED"/>
    <property type="match status" value="1"/>
</dbReference>
<protein>
    <recommendedName>
        <fullName evidence="10">Glycerol-3-phosphate acyltransferase</fullName>
    </recommendedName>
    <alternativeName>
        <fullName evidence="10">Acyl-PO4 G3P acyltransferase</fullName>
    </alternativeName>
    <alternativeName>
        <fullName evidence="10">Acyl-phosphate--glycerol-3-phosphate acyltransferase</fullName>
    </alternativeName>
    <alternativeName>
        <fullName evidence="10">G3P acyltransferase</fullName>
        <shortName evidence="10">GPAT</shortName>
        <ecNumber evidence="10">2.3.1.275</ecNumber>
    </alternativeName>
    <alternativeName>
        <fullName evidence="10">Lysophosphatidic acid synthase</fullName>
        <shortName evidence="10">LPA synthase</shortName>
    </alternativeName>
</protein>
<evidence type="ECO:0000256" key="6">
    <source>
        <dbReference type="ARBA" id="ARBA00023098"/>
    </source>
</evidence>
<keyword evidence="2 10" id="KW-0444">Lipid biosynthesis</keyword>
<comment type="function">
    <text evidence="10">Catalyzes the transfer of an acyl group from acyl-phosphate (acyl-PO(4)) to glycerol-3-phosphate (G3P) to form lysophosphatidic acid (LPA). This enzyme utilizes acyl-phosphate as fatty acyl donor, but not acyl-CoA or acyl-ACP.</text>
</comment>
<evidence type="ECO:0000256" key="9">
    <source>
        <dbReference type="ARBA" id="ARBA00023264"/>
    </source>
</evidence>
<reference evidence="11 12" key="1">
    <citation type="journal article" date="2018" name="Nat. Biotechnol.">
        <title>A standardized bacterial taxonomy based on genome phylogeny substantially revises the tree of life.</title>
        <authorList>
            <person name="Parks D.H."/>
            <person name="Chuvochina M."/>
            <person name="Waite D.W."/>
            <person name="Rinke C."/>
            <person name="Skarshewski A."/>
            <person name="Chaumeil P.A."/>
            <person name="Hugenholtz P."/>
        </authorList>
    </citation>
    <scope>NUCLEOTIDE SEQUENCE [LARGE SCALE GENOMIC DNA]</scope>
    <source>
        <strain evidence="11">UBA12544</strain>
    </source>
</reference>
<keyword evidence="4 10" id="KW-0812">Transmembrane</keyword>
<dbReference type="Proteomes" id="UP000264445">
    <property type="component" value="Unassembled WGS sequence"/>
</dbReference>
<name>A0A101E640_9THEO</name>
<evidence type="ECO:0000256" key="8">
    <source>
        <dbReference type="ARBA" id="ARBA00023209"/>
    </source>
</evidence>
<dbReference type="PANTHER" id="PTHR30309">
    <property type="entry name" value="INNER MEMBRANE PROTEIN YGIH"/>
    <property type="match status" value="1"/>
</dbReference>
<feature type="transmembrane region" description="Helical" evidence="10">
    <location>
        <begin position="153"/>
        <end position="174"/>
    </location>
</feature>
<keyword evidence="3 10" id="KW-0808">Transferase</keyword>
<sequence length="198" mass="20988">MKFVLVAVLAYLIGCINNAYIFTKYTRNIDIRNYGSGNAGATNVLRVLGPKAAAPVFALDVLKGVVAVLLGKYFIGMPGALIAGIAVVCGHNWPIFLKFRGGKGVATSVGVVMTINPLLGLIALAIGVAVIAITRYVSLGSMTGAITFALLNIFFPNSVQVLTFAIVLALLVIFQHRSNIKRLINGTESKIGQRAQIK</sequence>
<gene>
    <name evidence="10" type="primary">plsY</name>
    <name evidence="11" type="ORF">DEA61_05150</name>
</gene>
<evidence type="ECO:0000256" key="7">
    <source>
        <dbReference type="ARBA" id="ARBA00023136"/>
    </source>
</evidence>
<evidence type="ECO:0000256" key="5">
    <source>
        <dbReference type="ARBA" id="ARBA00022989"/>
    </source>
</evidence>
<dbReference type="UniPathway" id="UPA00085"/>
<evidence type="ECO:0000256" key="2">
    <source>
        <dbReference type="ARBA" id="ARBA00022516"/>
    </source>
</evidence>
<keyword evidence="8 10" id="KW-0594">Phospholipid biosynthesis</keyword>
<evidence type="ECO:0000313" key="11">
    <source>
        <dbReference type="EMBL" id="HBT49203.1"/>
    </source>
</evidence>
<comment type="catalytic activity">
    <reaction evidence="10">
        <text>an acyl phosphate + sn-glycerol 3-phosphate = a 1-acyl-sn-glycero-3-phosphate + phosphate</text>
        <dbReference type="Rhea" id="RHEA:34075"/>
        <dbReference type="ChEBI" id="CHEBI:43474"/>
        <dbReference type="ChEBI" id="CHEBI:57597"/>
        <dbReference type="ChEBI" id="CHEBI:57970"/>
        <dbReference type="ChEBI" id="CHEBI:59918"/>
        <dbReference type="EC" id="2.3.1.275"/>
    </reaction>
</comment>
<dbReference type="EC" id="2.3.1.275" evidence="10"/>
<keyword evidence="1 10" id="KW-1003">Cell membrane</keyword>
<dbReference type="InterPro" id="IPR003811">
    <property type="entry name" value="G3P_acylTferase_PlsY"/>
</dbReference>
<dbReference type="GO" id="GO:0043772">
    <property type="term" value="F:acyl-phosphate glycerol-3-phosphate acyltransferase activity"/>
    <property type="evidence" value="ECO:0007669"/>
    <property type="project" value="UniProtKB-UniRule"/>
</dbReference>
<dbReference type="AlphaFoldDB" id="A0A101E640"/>
<comment type="subunit">
    <text evidence="10">Probably interacts with PlsX.</text>
</comment>
<keyword evidence="6 10" id="KW-0443">Lipid metabolism</keyword>
<comment type="pathway">
    <text evidence="10">Lipid metabolism; phospholipid metabolism.</text>
</comment>
<dbReference type="GO" id="GO:0008654">
    <property type="term" value="P:phospholipid biosynthetic process"/>
    <property type="evidence" value="ECO:0007669"/>
    <property type="project" value="UniProtKB-UniRule"/>
</dbReference>
<comment type="subcellular location">
    <subcellularLocation>
        <location evidence="10">Cell membrane</location>
        <topology evidence="10">Multi-pass membrane protein</topology>
    </subcellularLocation>
</comment>
<accession>A0A101E640</accession>
<dbReference type="SMART" id="SM01207">
    <property type="entry name" value="G3P_acyltransf"/>
    <property type="match status" value="1"/>
</dbReference>
<dbReference type="Pfam" id="PF02660">
    <property type="entry name" value="G3P_acyltransf"/>
    <property type="match status" value="1"/>
</dbReference>
<dbReference type="GO" id="GO:0005886">
    <property type="term" value="C:plasma membrane"/>
    <property type="evidence" value="ECO:0007669"/>
    <property type="project" value="UniProtKB-SubCell"/>
</dbReference>
<organism evidence="11 12">
    <name type="scientific">Caldanaerobacter subterraneus</name>
    <dbReference type="NCBI Taxonomy" id="911092"/>
    <lineage>
        <taxon>Bacteria</taxon>
        <taxon>Bacillati</taxon>
        <taxon>Bacillota</taxon>
        <taxon>Clostridia</taxon>
        <taxon>Thermoanaerobacterales</taxon>
        <taxon>Thermoanaerobacteraceae</taxon>
        <taxon>Caldanaerobacter</taxon>
    </lineage>
</organism>
<keyword evidence="5 10" id="KW-1133">Transmembrane helix</keyword>
<dbReference type="NCBIfam" id="TIGR00023">
    <property type="entry name" value="glycerol-3-phosphate 1-O-acyltransferase PlsY"/>
    <property type="match status" value="1"/>
</dbReference>
<comment type="similarity">
    <text evidence="10">Belongs to the PlsY family.</text>
</comment>
<comment type="caution">
    <text evidence="10">Lacks conserved residue(s) required for the propagation of feature annotation.</text>
</comment>
<keyword evidence="11" id="KW-0012">Acyltransferase</keyword>
<evidence type="ECO:0000256" key="3">
    <source>
        <dbReference type="ARBA" id="ARBA00022679"/>
    </source>
</evidence>
<evidence type="ECO:0000256" key="1">
    <source>
        <dbReference type="ARBA" id="ARBA00022475"/>
    </source>
</evidence>